<dbReference type="AlphaFoldDB" id="A0A1V4K0A0"/>
<organism evidence="1 2">
    <name type="scientific">Patagioenas fasciata monilis</name>
    <dbReference type="NCBI Taxonomy" id="372326"/>
    <lineage>
        <taxon>Eukaryota</taxon>
        <taxon>Metazoa</taxon>
        <taxon>Chordata</taxon>
        <taxon>Craniata</taxon>
        <taxon>Vertebrata</taxon>
        <taxon>Euteleostomi</taxon>
        <taxon>Archelosauria</taxon>
        <taxon>Archosauria</taxon>
        <taxon>Dinosauria</taxon>
        <taxon>Saurischia</taxon>
        <taxon>Theropoda</taxon>
        <taxon>Coelurosauria</taxon>
        <taxon>Aves</taxon>
        <taxon>Neognathae</taxon>
        <taxon>Neoaves</taxon>
        <taxon>Columbimorphae</taxon>
        <taxon>Columbiformes</taxon>
        <taxon>Columbidae</taxon>
        <taxon>Patagioenas</taxon>
    </lineage>
</organism>
<accession>A0A1V4K0A0</accession>
<protein>
    <submittedName>
        <fullName evidence="1">Uncharacterized protein</fullName>
    </submittedName>
</protein>
<proteinExistence type="predicted"/>
<comment type="caution">
    <text evidence="1">The sequence shown here is derived from an EMBL/GenBank/DDBJ whole genome shotgun (WGS) entry which is preliminary data.</text>
</comment>
<dbReference type="EMBL" id="LSYS01005240">
    <property type="protein sequence ID" value="OPJ77834.1"/>
    <property type="molecule type" value="Genomic_DNA"/>
</dbReference>
<sequence length="85" mass="9406">MKMPKQKARRRKVSCGLCGCFAVTEGRGLTESWGGFVRRKRGDGCAACSRVCSELADGLNYLYVDSMQKPLTFKPPCCNLIYGPH</sequence>
<dbReference type="Proteomes" id="UP000190648">
    <property type="component" value="Unassembled WGS sequence"/>
</dbReference>
<name>A0A1V4K0A0_PATFA</name>
<reference evidence="1 2" key="1">
    <citation type="submission" date="2016-02" db="EMBL/GenBank/DDBJ databases">
        <title>Band-tailed pigeon sequencing and assembly.</title>
        <authorList>
            <person name="Soares A.E."/>
            <person name="Novak B.J."/>
            <person name="Rice E.S."/>
            <person name="O'Connell B."/>
            <person name="Chang D."/>
            <person name="Weber S."/>
            <person name="Shapiro B."/>
        </authorList>
    </citation>
    <scope>NUCLEOTIDE SEQUENCE [LARGE SCALE GENOMIC DNA]</scope>
    <source>
        <strain evidence="1">BTP2013</strain>
        <tissue evidence="1">Blood</tissue>
    </source>
</reference>
<gene>
    <name evidence="1" type="ORF">AV530_000126</name>
</gene>
<evidence type="ECO:0000313" key="2">
    <source>
        <dbReference type="Proteomes" id="UP000190648"/>
    </source>
</evidence>
<keyword evidence="2" id="KW-1185">Reference proteome</keyword>
<evidence type="ECO:0000313" key="1">
    <source>
        <dbReference type="EMBL" id="OPJ77834.1"/>
    </source>
</evidence>